<evidence type="ECO:0000313" key="1">
    <source>
        <dbReference type="EMBL" id="CFS10228.1"/>
    </source>
</evidence>
<dbReference type="EMBL" id="CGCX01002312">
    <property type="protein sequence ID" value="CFS10228.1"/>
    <property type="molecule type" value="Genomic_DNA"/>
</dbReference>
<sequence length="49" mass="5382">MLRDLIGVGDQRHPFQKIRQHTGVGDVFVVWAKCGGILPVGTEFVCDAD</sequence>
<dbReference type="AlphaFoldDB" id="A0A654U6R0"/>
<name>A0A654U6R0_MYCTX</name>
<proteinExistence type="predicted"/>
<protein>
    <submittedName>
        <fullName evidence="1">Uncharacterized protein</fullName>
    </submittedName>
</protein>
<organism evidence="1 4">
    <name type="scientific">Mycobacterium tuberculosis</name>
    <dbReference type="NCBI Taxonomy" id="1773"/>
    <lineage>
        <taxon>Bacteria</taxon>
        <taxon>Bacillati</taxon>
        <taxon>Actinomycetota</taxon>
        <taxon>Actinomycetes</taxon>
        <taxon>Mycobacteriales</taxon>
        <taxon>Mycobacteriaceae</taxon>
        <taxon>Mycobacterium</taxon>
        <taxon>Mycobacterium tuberculosis complex</taxon>
    </lineage>
</organism>
<dbReference type="Proteomes" id="UP000046680">
    <property type="component" value="Unassembled WGS sequence"/>
</dbReference>
<gene>
    <name evidence="1" type="ORF">ERS007657_04023</name>
    <name evidence="2" type="ORF">ERS007661_04198</name>
</gene>
<evidence type="ECO:0000313" key="3">
    <source>
        <dbReference type="Proteomes" id="UP000039217"/>
    </source>
</evidence>
<dbReference type="Proteomes" id="UP000039217">
    <property type="component" value="Unassembled WGS sequence"/>
</dbReference>
<dbReference type="EMBL" id="CQQC01002295">
    <property type="protein sequence ID" value="CNW68925.1"/>
    <property type="molecule type" value="Genomic_DNA"/>
</dbReference>
<accession>A0A654U6R0</accession>
<evidence type="ECO:0000313" key="2">
    <source>
        <dbReference type="EMBL" id="CNW68925.1"/>
    </source>
</evidence>
<reference evidence="3 4" key="1">
    <citation type="submission" date="2015-03" db="EMBL/GenBank/DDBJ databases">
        <authorList>
            <consortium name="Pathogen Informatics"/>
        </authorList>
    </citation>
    <scope>NUCLEOTIDE SEQUENCE [LARGE SCALE GENOMIC DNA]</scope>
    <source>
        <strain evidence="1 4">C09601061</strain>
        <strain evidence="2 3">D00501624</strain>
    </source>
</reference>
<evidence type="ECO:0000313" key="4">
    <source>
        <dbReference type="Proteomes" id="UP000046680"/>
    </source>
</evidence>